<proteinExistence type="predicted"/>
<keyword evidence="1" id="KW-0812">Transmembrane</keyword>
<keyword evidence="1" id="KW-0472">Membrane</keyword>
<keyword evidence="1" id="KW-1133">Transmembrane helix</keyword>
<keyword evidence="3" id="KW-1185">Reference proteome</keyword>
<reference evidence="2 3" key="1">
    <citation type="submission" date="2022-03" db="EMBL/GenBank/DDBJ databases">
        <authorList>
            <person name="Jo J.-H."/>
            <person name="Im W.-T."/>
        </authorList>
    </citation>
    <scope>NUCLEOTIDE SEQUENCE [LARGE SCALE GENOMIC DNA]</scope>
    <source>
        <strain evidence="2 3">MA9</strain>
    </source>
</reference>
<comment type="caution">
    <text evidence="2">The sequence shown here is derived from an EMBL/GenBank/DDBJ whole genome shotgun (WGS) entry which is preliminary data.</text>
</comment>
<name>A0ABS9UHI8_9BACL</name>
<evidence type="ECO:0000313" key="3">
    <source>
        <dbReference type="Proteomes" id="UP001316087"/>
    </source>
</evidence>
<feature type="transmembrane region" description="Helical" evidence="1">
    <location>
        <begin position="5"/>
        <end position="22"/>
    </location>
</feature>
<dbReference type="RefSeq" id="WP_241370985.1">
    <property type="nucleotide sequence ID" value="NZ_JAKZFC010000010.1"/>
</dbReference>
<sequence length="271" mass="30888">MKANILRVGAIFVIGMFVYFYQYEKDELGLAIIFAFINSFIVTIFVAIPIIFMNNPLSFSKKFGLYVLSVVLTMTPAFLGVGHLKTNVENKLDQRAIQNIAQTYQVELADNAVALSFGEFLFVNDGNPSFTVYNKLGQKQQQWQANELAKAVSVHLPLTDAQKVTTYFDGFTTQPMHHHLFRPDDEQLMYFEFRYVTSEAPQKKNPDVEIHDGAKNIQYHYIIRYKPTLDAVGQLQFTEANFEQLDYLVSYQSPGIESIVAPNTARLISEL</sequence>
<evidence type="ECO:0000256" key="1">
    <source>
        <dbReference type="SAM" id="Phobius"/>
    </source>
</evidence>
<feature type="transmembrane region" description="Helical" evidence="1">
    <location>
        <begin position="63"/>
        <end position="84"/>
    </location>
</feature>
<gene>
    <name evidence="2" type="ORF">LZ480_18305</name>
</gene>
<organism evidence="2 3">
    <name type="scientific">Solibacillus palustris</name>
    <dbReference type="NCBI Taxonomy" id="2908203"/>
    <lineage>
        <taxon>Bacteria</taxon>
        <taxon>Bacillati</taxon>
        <taxon>Bacillota</taxon>
        <taxon>Bacilli</taxon>
        <taxon>Bacillales</taxon>
        <taxon>Caryophanaceae</taxon>
        <taxon>Solibacillus</taxon>
    </lineage>
</organism>
<dbReference type="EMBL" id="JAKZFC010000010">
    <property type="protein sequence ID" value="MCH7323826.1"/>
    <property type="molecule type" value="Genomic_DNA"/>
</dbReference>
<evidence type="ECO:0000313" key="2">
    <source>
        <dbReference type="EMBL" id="MCH7323826.1"/>
    </source>
</evidence>
<protein>
    <submittedName>
        <fullName evidence="2">Uncharacterized protein</fullName>
    </submittedName>
</protein>
<feature type="transmembrane region" description="Helical" evidence="1">
    <location>
        <begin position="28"/>
        <end position="51"/>
    </location>
</feature>
<dbReference type="Proteomes" id="UP001316087">
    <property type="component" value="Unassembled WGS sequence"/>
</dbReference>
<accession>A0ABS9UHI8</accession>